<reference evidence="1 2" key="1">
    <citation type="submission" date="2020-09" db="EMBL/GenBank/DDBJ databases">
        <title>De no assembly of potato wild relative species, Solanum commersonii.</title>
        <authorList>
            <person name="Cho K."/>
        </authorList>
    </citation>
    <scope>NUCLEOTIDE SEQUENCE [LARGE SCALE GENOMIC DNA]</scope>
    <source>
        <strain evidence="1">LZ3.2</strain>
        <tissue evidence="1">Leaf</tissue>
    </source>
</reference>
<evidence type="ECO:0000313" key="1">
    <source>
        <dbReference type="EMBL" id="KAG5601745.1"/>
    </source>
</evidence>
<comment type="caution">
    <text evidence="1">The sequence shown here is derived from an EMBL/GenBank/DDBJ whole genome shotgun (WGS) entry which is preliminary data.</text>
</comment>
<protein>
    <submittedName>
        <fullName evidence="1">Uncharacterized protein</fullName>
    </submittedName>
</protein>
<dbReference type="AlphaFoldDB" id="A0A9J5YMW3"/>
<accession>A0A9J5YMW3</accession>
<keyword evidence="2" id="KW-1185">Reference proteome</keyword>
<organism evidence="1 2">
    <name type="scientific">Solanum commersonii</name>
    <name type="common">Commerson's wild potato</name>
    <name type="synonym">Commerson's nightshade</name>
    <dbReference type="NCBI Taxonomy" id="4109"/>
    <lineage>
        <taxon>Eukaryota</taxon>
        <taxon>Viridiplantae</taxon>
        <taxon>Streptophyta</taxon>
        <taxon>Embryophyta</taxon>
        <taxon>Tracheophyta</taxon>
        <taxon>Spermatophyta</taxon>
        <taxon>Magnoliopsida</taxon>
        <taxon>eudicotyledons</taxon>
        <taxon>Gunneridae</taxon>
        <taxon>Pentapetalae</taxon>
        <taxon>asterids</taxon>
        <taxon>lamiids</taxon>
        <taxon>Solanales</taxon>
        <taxon>Solanaceae</taxon>
        <taxon>Solanoideae</taxon>
        <taxon>Solaneae</taxon>
        <taxon>Solanum</taxon>
    </lineage>
</organism>
<name>A0A9J5YMW3_SOLCO</name>
<evidence type="ECO:0000313" key="2">
    <source>
        <dbReference type="Proteomes" id="UP000824120"/>
    </source>
</evidence>
<dbReference type="Proteomes" id="UP000824120">
    <property type="component" value="Chromosome 6"/>
</dbReference>
<gene>
    <name evidence="1" type="ORF">H5410_033115</name>
</gene>
<dbReference type="EMBL" id="JACXVP010000006">
    <property type="protein sequence ID" value="KAG5601745.1"/>
    <property type="molecule type" value="Genomic_DNA"/>
</dbReference>
<proteinExistence type="predicted"/>
<sequence length="81" mass="9556">MVSDQRWLVVGLVRFEGFLVVEGRGRHNQSSAKTKVPKKLKNIKNNPFLPSFIFEEERKHSVRRMKERLILVVNEIIRGLR</sequence>